<proteinExistence type="inferred from homology"/>
<dbReference type="PROSITE" id="PS51284">
    <property type="entry name" value="DOC"/>
    <property type="match status" value="1"/>
</dbReference>
<evidence type="ECO:0000313" key="8">
    <source>
        <dbReference type="EMBL" id="CAD0086304.1"/>
    </source>
</evidence>
<evidence type="ECO:0000256" key="6">
    <source>
        <dbReference type="SAM" id="MobiDB-lite"/>
    </source>
</evidence>
<feature type="region of interest" description="Disordered" evidence="6">
    <location>
        <begin position="285"/>
        <end position="325"/>
    </location>
</feature>
<dbReference type="GO" id="GO:0005680">
    <property type="term" value="C:anaphase-promoting complex"/>
    <property type="evidence" value="ECO:0007669"/>
    <property type="project" value="InterPro"/>
</dbReference>
<reference evidence="8" key="1">
    <citation type="submission" date="2020-06" db="EMBL/GenBank/DDBJ databases">
        <authorList>
            <person name="Onetto C."/>
        </authorList>
    </citation>
    <scope>NUCLEOTIDE SEQUENCE</scope>
</reference>
<organism evidence="8 9">
    <name type="scientific">Aureobasidium mustum</name>
    <dbReference type="NCBI Taxonomy" id="2773714"/>
    <lineage>
        <taxon>Eukaryota</taxon>
        <taxon>Fungi</taxon>
        <taxon>Dikarya</taxon>
        <taxon>Ascomycota</taxon>
        <taxon>Pezizomycotina</taxon>
        <taxon>Dothideomycetes</taxon>
        <taxon>Dothideomycetidae</taxon>
        <taxon>Dothideales</taxon>
        <taxon>Saccotheciaceae</taxon>
        <taxon>Aureobasidium</taxon>
    </lineage>
</organism>
<feature type="domain" description="DOC" evidence="7">
    <location>
        <begin position="91"/>
        <end position="292"/>
    </location>
</feature>
<dbReference type="OrthoDB" id="24948at2759"/>
<accession>A0A9N8JHU1</accession>
<dbReference type="GO" id="GO:0031145">
    <property type="term" value="P:anaphase-promoting complex-dependent catabolic process"/>
    <property type="evidence" value="ECO:0007669"/>
    <property type="project" value="InterPro"/>
</dbReference>
<keyword evidence="9" id="KW-1185">Reference proteome</keyword>
<evidence type="ECO:0000256" key="3">
    <source>
        <dbReference type="ARBA" id="ARBA00022776"/>
    </source>
</evidence>
<dbReference type="Proteomes" id="UP000714618">
    <property type="component" value="Unassembled WGS sequence"/>
</dbReference>
<evidence type="ECO:0000259" key="7">
    <source>
        <dbReference type="PROSITE" id="PS51284"/>
    </source>
</evidence>
<dbReference type="SUPFAM" id="SSF49785">
    <property type="entry name" value="Galactose-binding domain-like"/>
    <property type="match status" value="1"/>
</dbReference>
<feature type="region of interest" description="Disordered" evidence="6">
    <location>
        <begin position="1"/>
        <end position="40"/>
    </location>
</feature>
<dbReference type="Gene3D" id="2.60.120.260">
    <property type="entry name" value="Galactose-binding domain-like"/>
    <property type="match status" value="1"/>
</dbReference>
<dbReference type="InterPro" id="IPR004939">
    <property type="entry name" value="APC_su10/DOC_dom"/>
</dbReference>
<comment type="caution">
    <text evidence="8">The sequence shown here is derived from an EMBL/GenBank/DDBJ whole genome shotgun (WGS) entry which is preliminary data.</text>
</comment>
<sequence>MPPPSRAHTTAAASQQARQNRNARARHSLDNTGFSIDSSELPSGLIVDYSIDDIVRPGNVAELRRGQQAESIHPDDEDEDDGDGDIDPEDVDPGVLDGAPSTSGDPLPPRGLKEISSLASWTVSTSKPGCGVAALRHPSSSLFWQSDGPQPHLLTVHFFKQVAVAHIRIYLDFENDESYTPTRMQFWAGTGLHDLVEFADMQFEQPRGWIPVDFSQVGPIDEEDNEDSDSIDWSKRPLLRCFILQVRILENHQNGKDTHLRGLQIFARDERAEENVGLMEDDADTKEGARVDRMDIPVRSKEKRKRSEGLPKLKKASFMMEPELR</sequence>
<dbReference type="GO" id="GO:0070979">
    <property type="term" value="P:protein K11-linked ubiquitination"/>
    <property type="evidence" value="ECO:0007669"/>
    <property type="project" value="TreeGrafter"/>
</dbReference>
<dbReference type="PANTHER" id="PTHR12936">
    <property type="entry name" value="ANAPHASE-PROMOTING COMPLEX 10"/>
    <property type="match status" value="1"/>
</dbReference>
<dbReference type="Pfam" id="PF03256">
    <property type="entry name" value="ANAPC10"/>
    <property type="match status" value="1"/>
</dbReference>
<protein>
    <recommendedName>
        <fullName evidence="7">DOC domain-containing protein</fullName>
    </recommendedName>
</protein>
<dbReference type="AlphaFoldDB" id="A0A9N8JHU1"/>
<evidence type="ECO:0000256" key="2">
    <source>
        <dbReference type="ARBA" id="ARBA00022618"/>
    </source>
</evidence>
<keyword evidence="5" id="KW-0131">Cell cycle</keyword>
<feature type="compositionally biased region" description="Basic and acidic residues" evidence="6">
    <location>
        <begin position="285"/>
        <end position="311"/>
    </location>
</feature>
<keyword evidence="2" id="KW-0132">Cell division</keyword>
<comment type="similarity">
    <text evidence="1">Belongs to the APC10 family.</text>
</comment>
<feature type="region of interest" description="Disordered" evidence="6">
    <location>
        <begin position="63"/>
        <end position="111"/>
    </location>
</feature>
<evidence type="ECO:0000256" key="1">
    <source>
        <dbReference type="ARBA" id="ARBA00006762"/>
    </source>
</evidence>
<dbReference type="EMBL" id="CAIJEO010000002">
    <property type="protein sequence ID" value="CAD0086304.1"/>
    <property type="molecule type" value="Genomic_DNA"/>
</dbReference>
<evidence type="ECO:0000256" key="4">
    <source>
        <dbReference type="ARBA" id="ARBA00022786"/>
    </source>
</evidence>
<gene>
    <name evidence="8" type="ORF">AWRI4233_LOCUS818</name>
</gene>
<feature type="compositionally biased region" description="Low complexity" evidence="6">
    <location>
        <begin position="1"/>
        <end position="20"/>
    </location>
</feature>
<feature type="compositionally biased region" description="Polar residues" evidence="6">
    <location>
        <begin position="30"/>
        <end position="40"/>
    </location>
</feature>
<dbReference type="InterPro" id="IPR016901">
    <property type="entry name" value="APC10/Doc1"/>
</dbReference>
<evidence type="ECO:0000313" key="9">
    <source>
        <dbReference type="Proteomes" id="UP000714618"/>
    </source>
</evidence>
<dbReference type="SMART" id="SM01337">
    <property type="entry name" value="APC10"/>
    <property type="match status" value="1"/>
</dbReference>
<name>A0A9N8JHU1_9PEZI</name>
<dbReference type="InterPro" id="IPR008979">
    <property type="entry name" value="Galactose-bd-like_sf"/>
</dbReference>
<evidence type="ECO:0000256" key="5">
    <source>
        <dbReference type="ARBA" id="ARBA00023306"/>
    </source>
</evidence>
<dbReference type="PANTHER" id="PTHR12936:SF0">
    <property type="entry name" value="ANAPHASE-PROMOTING COMPLEX SUBUNIT 10"/>
    <property type="match status" value="1"/>
</dbReference>
<dbReference type="CDD" id="cd08366">
    <property type="entry name" value="APC10"/>
    <property type="match status" value="1"/>
</dbReference>
<feature type="compositionally biased region" description="Acidic residues" evidence="6">
    <location>
        <begin position="75"/>
        <end position="92"/>
    </location>
</feature>
<keyword evidence="4" id="KW-0833">Ubl conjugation pathway</keyword>
<dbReference type="GO" id="GO:0051301">
    <property type="term" value="P:cell division"/>
    <property type="evidence" value="ECO:0007669"/>
    <property type="project" value="UniProtKB-KW"/>
</dbReference>
<keyword evidence="3" id="KW-0498">Mitosis</keyword>